<dbReference type="PATRIC" id="fig|54005.3.peg.811"/>
<dbReference type="InterPro" id="IPR000523">
    <property type="entry name" value="Mg_chelatse_chII-like_cat_dom"/>
</dbReference>
<gene>
    <name evidence="5" type="ORF">HMPREF3229_00823</name>
</gene>
<dbReference type="SMART" id="SM00382">
    <property type="entry name" value="AAA"/>
    <property type="match status" value="1"/>
</dbReference>
<dbReference type="NCBIfam" id="TIGR00368">
    <property type="entry name" value="YifB family Mg chelatase-like AAA ATPase"/>
    <property type="match status" value="1"/>
</dbReference>
<dbReference type="InterPro" id="IPR020568">
    <property type="entry name" value="Ribosomal_Su5_D2-typ_SF"/>
</dbReference>
<dbReference type="InterPro" id="IPR003593">
    <property type="entry name" value="AAA+_ATPase"/>
</dbReference>
<organism evidence="5">
    <name type="scientific">Peptoniphilus harei</name>
    <dbReference type="NCBI Taxonomy" id="54005"/>
    <lineage>
        <taxon>Bacteria</taxon>
        <taxon>Bacillati</taxon>
        <taxon>Bacillota</taxon>
        <taxon>Tissierellia</taxon>
        <taxon>Tissierellales</taxon>
        <taxon>Peptoniphilaceae</taxon>
        <taxon>Peptoniphilus</taxon>
    </lineage>
</organism>
<dbReference type="InterPro" id="IPR014721">
    <property type="entry name" value="Ribsml_uS5_D2-typ_fold_subgr"/>
</dbReference>
<keyword evidence="2" id="KW-0547">Nucleotide-binding</keyword>
<dbReference type="Pfam" id="PF13335">
    <property type="entry name" value="Mg_chelatase_C"/>
    <property type="match status" value="1"/>
</dbReference>
<dbReference type="GO" id="GO:0005524">
    <property type="term" value="F:ATP binding"/>
    <property type="evidence" value="ECO:0007669"/>
    <property type="project" value="UniProtKB-KW"/>
</dbReference>
<protein>
    <submittedName>
        <fullName evidence="5">Mg chelatase-like protein</fullName>
    </submittedName>
</protein>
<proteinExistence type="inferred from homology"/>
<evidence type="ECO:0000256" key="3">
    <source>
        <dbReference type="ARBA" id="ARBA00022840"/>
    </source>
</evidence>
<dbReference type="InterPro" id="IPR027417">
    <property type="entry name" value="P-loop_NTPase"/>
</dbReference>
<dbReference type="SUPFAM" id="SSF54211">
    <property type="entry name" value="Ribosomal protein S5 domain 2-like"/>
    <property type="match status" value="1"/>
</dbReference>
<accession>A0A133PQA2</accession>
<dbReference type="Proteomes" id="UP000070174">
    <property type="component" value="Unassembled WGS sequence"/>
</dbReference>
<evidence type="ECO:0000313" key="5">
    <source>
        <dbReference type="EMBL" id="KXA30815.1"/>
    </source>
</evidence>
<evidence type="ECO:0000259" key="4">
    <source>
        <dbReference type="SMART" id="SM00382"/>
    </source>
</evidence>
<comment type="similarity">
    <text evidence="1">Belongs to the Mg-chelatase subunits D/I family. ComM subfamily.</text>
</comment>
<keyword evidence="3" id="KW-0067">ATP-binding</keyword>
<dbReference type="AlphaFoldDB" id="A0A133PQA2"/>
<dbReference type="Gene3D" id="3.30.230.10">
    <property type="match status" value="1"/>
</dbReference>
<dbReference type="InterPro" id="IPR025158">
    <property type="entry name" value="Mg_chelat-rel_C"/>
</dbReference>
<dbReference type="PANTHER" id="PTHR32039">
    <property type="entry name" value="MAGNESIUM-CHELATASE SUBUNIT CHLI"/>
    <property type="match status" value="1"/>
</dbReference>
<dbReference type="InterPro" id="IPR045006">
    <property type="entry name" value="CHLI-like"/>
</dbReference>
<dbReference type="Pfam" id="PF01078">
    <property type="entry name" value="Mg_chelatase"/>
    <property type="match status" value="1"/>
</dbReference>
<dbReference type="EMBL" id="LRQE01000024">
    <property type="protein sequence ID" value="KXA30815.1"/>
    <property type="molecule type" value="Genomic_DNA"/>
</dbReference>
<dbReference type="PRINTS" id="PR01657">
    <property type="entry name" value="MCMFAMILY"/>
</dbReference>
<comment type="caution">
    <text evidence="5">The sequence shown here is derived from an EMBL/GenBank/DDBJ whole genome shotgun (WGS) entry which is preliminary data.</text>
</comment>
<evidence type="ECO:0000313" key="6">
    <source>
        <dbReference type="Proteomes" id="UP000070174"/>
    </source>
</evidence>
<dbReference type="SUPFAM" id="SSF52540">
    <property type="entry name" value="P-loop containing nucleoside triphosphate hydrolases"/>
    <property type="match status" value="1"/>
</dbReference>
<dbReference type="InterPro" id="IPR004482">
    <property type="entry name" value="Mg_chelat-rel"/>
</dbReference>
<sequence length="506" mass="56994">MYSCTKTCTLTGLNGYPVDVEVDLSNGMPKIILVGLADTAVKESTERVKSAIKNSGFDFPKKRITINLAPANLRKDGTQLDLAIAVSLLSCDESLEMDYSPYVYMGELALDGKINKIQGALPMVISMREKGYRKFIVPYENRKECAIVSDVEIYPVKTLEEVVSFIRGEIQIERCIGSLKREKVSYDMDFSDIKGQENLKRALEISASAKSNILILGSPGSGKTMAAKRFPTILPELDFEEAIEVTKIYSISGLLDDNSLITKPPFRSPHHTASAVSLIGGGRIPKPGEISLAHKGVLFLDELPEFSKSVLEVLRQPMESKDIIISRANANVKYPADFQLVVALNPCPCGYHNSKTHECTCSPYEIQRYLSKISHPLLDRIDIHLEVPEVNYKDISSERSGESSEAIRNRVKYVREIQKDRFRDESFKYNSEIPENKLKRYCPLDKNSENILELAFKKYGMSARTYNKILKIARTIADMDGCENIKEDHVLESIQYRTMDKKFWGN</sequence>
<dbReference type="RefSeq" id="WP_060800015.1">
    <property type="nucleotide sequence ID" value="NZ_KQ957097.1"/>
</dbReference>
<dbReference type="InterPro" id="IPR001208">
    <property type="entry name" value="MCM_dom"/>
</dbReference>
<dbReference type="GO" id="GO:0003677">
    <property type="term" value="F:DNA binding"/>
    <property type="evidence" value="ECO:0007669"/>
    <property type="project" value="InterPro"/>
</dbReference>
<evidence type="ECO:0000256" key="1">
    <source>
        <dbReference type="ARBA" id="ARBA00006354"/>
    </source>
</evidence>
<evidence type="ECO:0000256" key="2">
    <source>
        <dbReference type="ARBA" id="ARBA00022741"/>
    </source>
</evidence>
<dbReference type="PANTHER" id="PTHR32039:SF7">
    <property type="entry name" value="COMPETENCE PROTEIN COMM"/>
    <property type="match status" value="1"/>
</dbReference>
<dbReference type="Gene3D" id="3.40.50.300">
    <property type="entry name" value="P-loop containing nucleotide triphosphate hydrolases"/>
    <property type="match status" value="1"/>
</dbReference>
<name>A0A133PQA2_9FIRM</name>
<reference evidence="5 6" key="1">
    <citation type="submission" date="2016-01" db="EMBL/GenBank/DDBJ databases">
        <authorList>
            <person name="Oliw E.H."/>
        </authorList>
    </citation>
    <scope>NUCLEOTIDE SEQUENCE [LARGE SCALE GENOMIC DNA]</scope>
    <source>
        <strain evidence="5 6">CMW7756A</strain>
    </source>
</reference>
<dbReference type="Pfam" id="PF13541">
    <property type="entry name" value="ChlI"/>
    <property type="match status" value="1"/>
</dbReference>
<feature type="domain" description="AAA+ ATPase" evidence="4">
    <location>
        <begin position="209"/>
        <end position="391"/>
    </location>
</feature>